<dbReference type="InterPro" id="IPR010333">
    <property type="entry name" value="VirJ"/>
</dbReference>
<sequence length="465" mass="48873">MNTFATALLAFCCALTAPVLAQAQEKISHGRFKDVSLYRPKGEVKSFAILLSGEAGWTPAMAALARPLVEQGAVVAGVNTPQLLALLEKDGGDCALPDGDFENLSHFLQGYARLKAYYPPLLVGQGSGASLAYALIAQAPEGTFGGALSAGFCPELVFAKPLCKGDGVHFRQSTDKRALTLLPAGKLRAPWTALHGSDDKVCATGAAQAFVAQVPGAELVPLAGATEHGVLSGKGALSAYQAAYRKLAAGVVVKPQGAGSDIADLPLVEVPSSVPSDVFAVLVSGDGGWAGLDKKVAAVMAARGVPVVGLDSLRYFWKQRTPQGLASDLDRLLRHYAVQWKKSRVVLIGYSQGADVLPFALNRLSSASRSLVAHTVLIGPGEKASFEFKLSNWVVRNHLGLRLKPELASLSAATTTCLYGSDDRDTICPTTSTELVTPVQLKGDHHFGGNYELLGEQILLHAKVP</sequence>
<protein>
    <submittedName>
        <fullName evidence="3">Virulence factor family protein</fullName>
    </submittedName>
</protein>
<dbReference type="Proteomes" id="UP000545507">
    <property type="component" value="Unassembled WGS sequence"/>
</dbReference>
<proteinExistence type="predicted"/>
<feature type="domain" description="Bacterial virulence" evidence="2">
    <location>
        <begin position="277"/>
        <end position="460"/>
    </location>
</feature>
<dbReference type="InterPro" id="IPR029058">
    <property type="entry name" value="AB_hydrolase_fold"/>
</dbReference>
<dbReference type="AlphaFoldDB" id="A0A7Y8KZ15"/>
<feature type="signal peptide" evidence="1">
    <location>
        <begin position="1"/>
        <end position="23"/>
    </location>
</feature>
<gene>
    <name evidence="3" type="ORF">F3K02_15675</name>
</gene>
<evidence type="ECO:0000256" key="1">
    <source>
        <dbReference type="SAM" id="SignalP"/>
    </source>
</evidence>
<dbReference type="RefSeq" id="WP_177136585.1">
    <property type="nucleotide sequence ID" value="NZ_VYGV01000015.1"/>
</dbReference>
<reference evidence="3 4" key="1">
    <citation type="submission" date="2019-09" db="EMBL/GenBank/DDBJ databases">
        <title>Hydrogenophaga aromatica sp. nov., isolated from a para-xylene-degrading enrichment culture.</title>
        <authorList>
            <person name="Tancsics A."/>
            <person name="Banerjee S."/>
        </authorList>
    </citation>
    <scope>NUCLEOTIDE SEQUENCE [LARGE SCALE GENOMIC DNA]</scope>
    <source>
        <strain evidence="3 4">D2P1</strain>
    </source>
</reference>
<feature type="chain" id="PRO_5031516945" evidence="1">
    <location>
        <begin position="24"/>
        <end position="465"/>
    </location>
</feature>
<accession>A0A7Y8KZ15</accession>
<comment type="caution">
    <text evidence="3">The sequence shown here is derived from an EMBL/GenBank/DDBJ whole genome shotgun (WGS) entry which is preliminary data.</text>
</comment>
<dbReference type="EMBL" id="VYGV01000015">
    <property type="protein sequence ID" value="NWF46678.1"/>
    <property type="molecule type" value="Genomic_DNA"/>
</dbReference>
<dbReference type="SUPFAM" id="SSF53474">
    <property type="entry name" value="alpha/beta-Hydrolases"/>
    <property type="match status" value="2"/>
</dbReference>
<evidence type="ECO:0000259" key="2">
    <source>
        <dbReference type="Pfam" id="PF06057"/>
    </source>
</evidence>
<keyword evidence="1" id="KW-0732">Signal</keyword>
<evidence type="ECO:0000313" key="4">
    <source>
        <dbReference type="Proteomes" id="UP000545507"/>
    </source>
</evidence>
<organism evidence="3 4">
    <name type="scientific">Hydrogenophaga aromaticivorans</name>
    <dbReference type="NCBI Taxonomy" id="2610898"/>
    <lineage>
        <taxon>Bacteria</taxon>
        <taxon>Pseudomonadati</taxon>
        <taxon>Pseudomonadota</taxon>
        <taxon>Betaproteobacteria</taxon>
        <taxon>Burkholderiales</taxon>
        <taxon>Comamonadaceae</taxon>
        <taxon>Hydrogenophaga</taxon>
    </lineage>
</organism>
<dbReference type="PIRSF" id="PIRSF029063">
    <property type="entry name" value="IV_sec_VirJ"/>
    <property type="match status" value="1"/>
</dbReference>
<dbReference type="Gene3D" id="3.40.50.1820">
    <property type="entry name" value="alpha/beta hydrolase"/>
    <property type="match status" value="2"/>
</dbReference>
<dbReference type="Pfam" id="PF06057">
    <property type="entry name" value="VirJ"/>
    <property type="match status" value="1"/>
</dbReference>
<evidence type="ECO:0000313" key="3">
    <source>
        <dbReference type="EMBL" id="NWF46678.1"/>
    </source>
</evidence>
<name>A0A7Y8KZ15_9BURK</name>
<dbReference type="InterPro" id="IPR011225">
    <property type="entry name" value="IV_sec_VirJ"/>
</dbReference>
<keyword evidence="4" id="KW-1185">Reference proteome</keyword>